<dbReference type="AlphaFoldDB" id="A0A8J5XPG4"/>
<accession>A0A8J5XPG4</accession>
<protein>
    <recommendedName>
        <fullName evidence="5">GDP-fucose protein O-fucosyltransferase 1</fullName>
    </recommendedName>
</protein>
<feature type="compositionally biased region" description="Low complexity" evidence="1">
    <location>
        <begin position="664"/>
        <end position="675"/>
    </location>
</feature>
<dbReference type="GO" id="GO:0006487">
    <property type="term" value="P:protein N-linked glycosylation"/>
    <property type="evidence" value="ECO:0007669"/>
    <property type="project" value="TreeGrafter"/>
</dbReference>
<name>A0A8J5XPG4_DIALT</name>
<evidence type="ECO:0008006" key="5">
    <source>
        <dbReference type="Google" id="ProtNLM"/>
    </source>
</evidence>
<reference evidence="3" key="1">
    <citation type="submission" date="2021-05" db="EMBL/GenBank/DDBJ databases">
        <title>The genome of the haptophyte Pavlova lutheri (Diacronema luteri, Pavlovales) - a model for lipid biosynthesis in eukaryotic algae.</title>
        <authorList>
            <person name="Hulatt C.J."/>
            <person name="Posewitz M.C."/>
        </authorList>
    </citation>
    <scope>NUCLEOTIDE SEQUENCE</scope>
    <source>
        <strain evidence="3">NIVA-4/92</strain>
    </source>
</reference>
<feature type="region of interest" description="Disordered" evidence="1">
    <location>
        <begin position="664"/>
        <end position="696"/>
    </location>
</feature>
<evidence type="ECO:0000313" key="4">
    <source>
        <dbReference type="Proteomes" id="UP000751190"/>
    </source>
</evidence>
<dbReference type="Proteomes" id="UP000751190">
    <property type="component" value="Unassembled WGS sequence"/>
</dbReference>
<sequence length="1135" mass="116677">MAGALWARSLALLVAPGGAAGACCAEAFRSRAVAVLERTQRPRDCARARLLVVRAERKDYEGVGSVLIGVAEALAEAHASRRALIWGPREAQPHILRSAPCPASDGFSCYFQSLGACSWADVHREEAAELPLAGDTARVTLSHPRRGGPALYTPPATLAAHLADGGADAADAAECWAGAVVTFVLRPTPTLARRLADLDARLALARPWVGVHLRMGDVALPARAAGGAERLYAHKALPSAHELGIVARDAIAALGWAQPPRAAYLATDAVDAAPAVRELALALGLADGAVAHLERYRTPHGSHTSAFAAELLERDGILTLPHAFIAAHVPHALLERGSGGGSAGDPVRAWGEGARECATPRVDGAARDEPRRFSISPPLALAIPAARDGDGANGGGGERAERAGALRERVRLEAIEDAWILSSCDLFVGVASSHFAVVARLWAVGRADGCARGRVSGAPGAHEPRAAPQACAWADAVGVESGALTHGFFHGMVNGTGLLARGGARFEAALLRLGEWRERPAGEEIRLAPGGRLVPLVPHALVERLARVSWRARGGVGGGVAGGGGREGACTSCVLPRGCDTAALINAGAEFASPAHMKPALALACWRRALMAGRAQHSQLADGTPTARDAMLAAARANIRAVEARERARFGTYAAAAASASVRGNGDASDAARAYDGARDDRGRRAAGARERAPAGARALPRSTARLIIRVEGWRGVEHALAVAAAGVLAELARRPGVAVQWADAPLPPRWRASALPPNLPPAVKYVPFAARAPAHSVVLRLSLPPNGTAAVGAVRTAAFAPAGMLCADGTLAGGAPLAFSDAILVAQSRWVAEGLLRSGAPAERVALAPLGVNVDVFAHRSTGERLSSSDAAARASDASVRALRRGLGWGEAGEAVVDDGEGQRMRAARFAFLHVAPAAATVDGANGRPLAAVVEAFADVLARWPAEGGGAPEPVLVLLGLGSATNEAAIVGSASPSAAGAHTMAHLRNGSGRVVRLGGAWPEAAVAQLFRACDALVTAEGADGYAPDLSRAAAAGLVVIAPSGAAVEELVDESFALLVPSELADAPGAPCGLTLRTSQQALARAMLRAATDRELRGAASVAGPRHARERLRMETTVDVLLGILQDDMWPDDQV</sequence>
<evidence type="ECO:0000256" key="1">
    <source>
        <dbReference type="SAM" id="MobiDB-lite"/>
    </source>
</evidence>
<dbReference type="Gene3D" id="3.40.50.2000">
    <property type="entry name" value="Glycogen Phosphorylase B"/>
    <property type="match status" value="1"/>
</dbReference>
<dbReference type="SUPFAM" id="SSF53756">
    <property type="entry name" value="UDP-Glycosyltransferase/glycogen phosphorylase"/>
    <property type="match status" value="1"/>
</dbReference>
<feature type="compositionally biased region" description="Basic and acidic residues" evidence="1">
    <location>
        <begin position="676"/>
        <end position="693"/>
    </location>
</feature>
<feature type="signal peptide" evidence="2">
    <location>
        <begin position="1"/>
        <end position="21"/>
    </location>
</feature>
<dbReference type="PANTHER" id="PTHR13132">
    <property type="entry name" value="ALPHA- 1,6 -FUCOSYLTRANSFERASE"/>
    <property type="match status" value="1"/>
</dbReference>
<comment type="caution">
    <text evidence="3">The sequence shown here is derived from an EMBL/GenBank/DDBJ whole genome shotgun (WGS) entry which is preliminary data.</text>
</comment>
<feature type="chain" id="PRO_5035168726" description="GDP-fucose protein O-fucosyltransferase 1" evidence="2">
    <location>
        <begin position="22"/>
        <end position="1135"/>
    </location>
</feature>
<proteinExistence type="predicted"/>
<keyword evidence="2" id="KW-0732">Signal</keyword>
<evidence type="ECO:0000313" key="3">
    <source>
        <dbReference type="EMBL" id="KAG8465797.1"/>
    </source>
</evidence>
<evidence type="ECO:0000256" key="2">
    <source>
        <dbReference type="SAM" id="SignalP"/>
    </source>
</evidence>
<keyword evidence="4" id="KW-1185">Reference proteome</keyword>
<organism evidence="3 4">
    <name type="scientific">Diacronema lutheri</name>
    <name type="common">Unicellular marine alga</name>
    <name type="synonym">Monochrysis lutheri</name>
    <dbReference type="NCBI Taxonomy" id="2081491"/>
    <lineage>
        <taxon>Eukaryota</taxon>
        <taxon>Haptista</taxon>
        <taxon>Haptophyta</taxon>
        <taxon>Pavlovophyceae</taxon>
        <taxon>Pavlovales</taxon>
        <taxon>Pavlovaceae</taxon>
        <taxon>Diacronema</taxon>
    </lineage>
</organism>
<gene>
    <name evidence="3" type="ORF">KFE25_005367</name>
</gene>
<dbReference type="GO" id="GO:0046921">
    <property type="term" value="F:alpha-(1-&gt;6)-fucosyltransferase activity"/>
    <property type="evidence" value="ECO:0007669"/>
    <property type="project" value="TreeGrafter"/>
</dbReference>
<dbReference type="EMBL" id="JAGTXO010000009">
    <property type="protein sequence ID" value="KAG8465797.1"/>
    <property type="molecule type" value="Genomic_DNA"/>
</dbReference>
<dbReference type="PANTHER" id="PTHR13132:SF34">
    <property type="entry name" value="O-FUCOSYLTRANSFERASE FAMILY PROTEIN"/>
    <property type="match status" value="1"/>
</dbReference>